<gene>
    <name evidence="1" type="ORF">HMPREF1222_01491</name>
</gene>
<sequence length="36" mass="4231">MSDMTNDFILDIDLDTPFGDIHIHYDDDDEKDDDND</sequence>
<comment type="caution">
    <text evidence="1">The sequence shown here is derived from an EMBL/GenBank/DDBJ whole genome shotgun (WGS) entry which is preliminary data.</text>
</comment>
<reference evidence="1 2" key="1">
    <citation type="submission" date="2013-04" db="EMBL/GenBank/DDBJ databases">
        <title>The Genome Sequence of Treponema vincentii F0403.</title>
        <authorList>
            <consortium name="The Broad Institute Genomics Platform"/>
            <person name="Earl A."/>
            <person name="Ward D."/>
            <person name="Feldgarden M."/>
            <person name="Gevers D."/>
            <person name="Leonetti C."/>
            <person name="Izard J."/>
            <person name="Walker B."/>
            <person name="Young S."/>
            <person name="Zeng Q."/>
            <person name="Gargeya S."/>
            <person name="Fitzgerald M."/>
            <person name="Haas B."/>
            <person name="Abouelleil A."/>
            <person name="Allen A.W."/>
            <person name="Alvarado L."/>
            <person name="Arachchi H.M."/>
            <person name="Berlin A.M."/>
            <person name="Chapman S.B."/>
            <person name="Gainer-Dewar J."/>
            <person name="Goldberg J."/>
            <person name="Griggs A."/>
            <person name="Gujja S."/>
            <person name="Hansen M."/>
            <person name="Howarth C."/>
            <person name="Imamovic A."/>
            <person name="Ireland A."/>
            <person name="Larimer J."/>
            <person name="McCowan C."/>
            <person name="Murphy C."/>
            <person name="Pearson M."/>
            <person name="Poon T.W."/>
            <person name="Priest M."/>
            <person name="Roberts A."/>
            <person name="Saif S."/>
            <person name="Shea T."/>
            <person name="Sisk P."/>
            <person name="Sykes S."/>
            <person name="Wortman J."/>
            <person name="Nusbaum C."/>
            <person name="Birren B."/>
        </authorList>
    </citation>
    <scope>NUCLEOTIDE SEQUENCE [LARGE SCALE GENOMIC DNA]</scope>
    <source>
        <strain evidence="1 2">F0403</strain>
    </source>
</reference>
<accession>S3LB23</accession>
<protein>
    <submittedName>
        <fullName evidence="1">Uncharacterized protein</fullName>
    </submittedName>
</protein>
<name>S3LB23_9SPIR</name>
<dbReference type="Proteomes" id="UP000014605">
    <property type="component" value="Unassembled WGS sequence"/>
</dbReference>
<keyword evidence="2" id="KW-1185">Reference proteome</keyword>
<proteinExistence type="predicted"/>
<dbReference type="AlphaFoldDB" id="S3LB23"/>
<organism evidence="1 2">
    <name type="scientific">Treponema vincentii F0403</name>
    <dbReference type="NCBI Taxonomy" id="1125702"/>
    <lineage>
        <taxon>Bacteria</taxon>
        <taxon>Pseudomonadati</taxon>
        <taxon>Spirochaetota</taxon>
        <taxon>Spirochaetia</taxon>
        <taxon>Spirochaetales</taxon>
        <taxon>Treponemataceae</taxon>
        <taxon>Treponema</taxon>
    </lineage>
</organism>
<dbReference type="EMBL" id="ATFC01000008">
    <property type="protein sequence ID" value="EPF46910.1"/>
    <property type="molecule type" value="Genomic_DNA"/>
</dbReference>
<evidence type="ECO:0000313" key="2">
    <source>
        <dbReference type="Proteomes" id="UP000014605"/>
    </source>
</evidence>
<evidence type="ECO:0000313" key="1">
    <source>
        <dbReference type="EMBL" id="EPF46910.1"/>
    </source>
</evidence>
<dbReference type="HOGENOM" id="CLU_3359086_0_0_12"/>